<evidence type="ECO:0000256" key="4">
    <source>
        <dbReference type="ARBA" id="ARBA00022840"/>
    </source>
</evidence>
<reference evidence="6 7" key="1">
    <citation type="journal article" date="2015" name="Fungal Genet. Biol.">
        <title>Evolution of novel wood decay mechanisms in Agaricales revealed by the genome sequences of Fistulina hepatica and Cylindrobasidium torrendii.</title>
        <authorList>
            <person name="Floudas D."/>
            <person name="Held B.W."/>
            <person name="Riley R."/>
            <person name="Nagy L.G."/>
            <person name="Koehler G."/>
            <person name="Ransdell A.S."/>
            <person name="Younus H."/>
            <person name="Chow J."/>
            <person name="Chiniquy J."/>
            <person name="Lipzen A."/>
            <person name="Tritt A."/>
            <person name="Sun H."/>
            <person name="Haridas S."/>
            <person name="LaButti K."/>
            <person name="Ohm R.A."/>
            <person name="Kues U."/>
            <person name="Blanchette R.A."/>
            <person name="Grigoriev I.V."/>
            <person name="Minto R.E."/>
            <person name="Hibbett D.S."/>
        </authorList>
    </citation>
    <scope>NUCLEOTIDE SEQUENCE [LARGE SCALE GENOMIC DNA]</scope>
    <source>
        <strain evidence="6 7">FP15055 ss-10</strain>
    </source>
</reference>
<protein>
    <recommendedName>
        <fullName evidence="5">DNA2/NAM7 helicase-like C-terminal domain-containing protein</fullName>
    </recommendedName>
</protein>
<evidence type="ECO:0000256" key="2">
    <source>
        <dbReference type="ARBA" id="ARBA00022801"/>
    </source>
</evidence>
<dbReference type="Pfam" id="PF13087">
    <property type="entry name" value="AAA_12"/>
    <property type="match status" value="1"/>
</dbReference>
<evidence type="ECO:0000259" key="5">
    <source>
        <dbReference type="Pfam" id="PF13087"/>
    </source>
</evidence>
<keyword evidence="7" id="KW-1185">Reference proteome</keyword>
<sequence>MSLPSGNTFPWPRTRQGVPIPCIFIPCDIEEEQGGMSKHNLGQIALVQHLLETSLKRTEDFQLSITNLSPYGRQIKELKSHIPGVDAYTVDSFQGRESDIIIFSSVRCNVQHDIGFLTDERRLNVMWTRARRALIIIGDKNTLQADPLWRRALESCAEVRIDVPEPPQST</sequence>
<feature type="domain" description="DNA2/NAM7 helicase-like C-terminal" evidence="5">
    <location>
        <begin position="21"/>
        <end position="140"/>
    </location>
</feature>
<organism evidence="6 7">
    <name type="scientific">Cylindrobasidium torrendii FP15055 ss-10</name>
    <dbReference type="NCBI Taxonomy" id="1314674"/>
    <lineage>
        <taxon>Eukaryota</taxon>
        <taxon>Fungi</taxon>
        <taxon>Dikarya</taxon>
        <taxon>Basidiomycota</taxon>
        <taxon>Agaricomycotina</taxon>
        <taxon>Agaricomycetes</taxon>
        <taxon>Agaricomycetidae</taxon>
        <taxon>Agaricales</taxon>
        <taxon>Marasmiineae</taxon>
        <taxon>Physalacriaceae</taxon>
        <taxon>Cylindrobasidium</taxon>
    </lineage>
</organism>
<dbReference type="InterPro" id="IPR047187">
    <property type="entry name" value="SF1_C_Upf1"/>
</dbReference>
<dbReference type="PANTHER" id="PTHR43788">
    <property type="entry name" value="DNA2/NAM7 HELICASE FAMILY MEMBER"/>
    <property type="match status" value="1"/>
</dbReference>
<keyword evidence="1" id="KW-0547">Nucleotide-binding</keyword>
<accession>A0A0D7BL85</accession>
<dbReference type="OrthoDB" id="6513042at2759"/>
<dbReference type="InterPro" id="IPR027417">
    <property type="entry name" value="P-loop_NTPase"/>
</dbReference>
<dbReference type="Proteomes" id="UP000054007">
    <property type="component" value="Unassembled WGS sequence"/>
</dbReference>
<evidence type="ECO:0000313" key="7">
    <source>
        <dbReference type="Proteomes" id="UP000054007"/>
    </source>
</evidence>
<evidence type="ECO:0000313" key="6">
    <source>
        <dbReference type="EMBL" id="KIY70985.1"/>
    </source>
</evidence>
<dbReference type="STRING" id="1314674.A0A0D7BL85"/>
<gene>
    <name evidence="6" type="ORF">CYLTODRAFT_157241</name>
</gene>
<dbReference type="AlphaFoldDB" id="A0A0D7BL85"/>
<dbReference type="Gene3D" id="3.40.50.300">
    <property type="entry name" value="P-loop containing nucleotide triphosphate hydrolases"/>
    <property type="match status" value="1"/>
</dbReference>
<keyword evidence="4" id="KW-0067">ATP-binding</keyword>
<dbReference type="CDD" id="cd18808">
    <property type="entry name" value="SF1_C_Upf1"/>
    <property type="match status" value="1"/>
</dbReference>
<dbReference type="GO" id="GO:0016787">
    <property type="term" value="F:hydrolase activity"/>
    <property type="evidence" value="ECO:0007669"/>
    <property type="project" value="UniProtKB-KW"/>
</dbReference>
<keyword evidence="3" id="KW-0347">Helicase</keyword>
<dbReference type="PANTHER" id="PTHR43788:SF16">
    <property type="entry name" value="HELICASE WITH ZINC FINGER 2"/>
    <property type="match status" value="1"/>
</dbReference>
<dbReference type="InterPro" id="IPR050534">
    <property type="entry name" value="Coronavir_polyprotein_1ab"/>
</dbReference>
<name>A0A0D7BL85_9AGAR</name>
<evidence type="ECO:0000256" key="3">
    <source>
        <dbReference type="ARBA" id="ARBA00022806"/>
    </source>
</evidence>
<proteinExistence type="predicted"/>
<evidence type="ECO:0000256" key="1">
    <source>
        <dbReference type="ARBA" id="ARBA00022741"/>
    </source>
</evidence>
<dbReference type="GO" id="GO:0005524">
    <property type="term" value="F:ATP binding"/>
    <property type="evidence" value="ECO:0007669"/>
    <property type="project" value="UniProtKB-KW"/>
</dbReference>
<dbReference type="SUPFAM" id="SSF52540">
    <property type="entry name" value="P-loop containing nucleoside triphosphate hydrolases"/>
    <property type="match status" value="1"/>
</dbReference>
<dbReference type="EMBL" id="KN880460">
    <property type="protein sequence ID" value="KIY70985.1"/>
    <property type="molecule type" value="Genomic_DNA"/>
</dbReference>
<dbReference type="GO" id="GO:0043139">
    <property type="term" value="F:5'-3' DNA helicase activity"/>
    <property type="evidence" value="ECO:0007669"/>
    <property type="project" value="TreeGrafter"/>
</dbReference>
<keyword evidence="2" id="KW-0378">Hydrolase</keyword>
<dbReference type="InterPro" id="IPR041679">
    <property type="entry name" value="DNA2/NAM7-like_C"/>
</dbReference>